<reference evidence="1 2" key="1">
    <citation type="submission" date="2024-01" db="EMBL/GenBank/DDBJ databases">
        <title>The genomes of 5 underutilized Papilionoideae crops provide insights into root nodulation and disease resistance.</title>
        <authorList>
            <person name="Yuan L."/>
        </authorList>
    </citation>
    <scope>NUCLEOTIDE SEQUENCE [LARGE SCALE GENOMIC DNA]</scope>
    <source>
        <strain evidence="1">LY-2023</strain>
        <tissue evidence="1">Leaf</tissue>
    </source>
</reference>
<accession>A0AAN9PJX9</accession>
<evidence type="ECO:0000313" key="2">
    <source>
        <dbReference type="Proteomes" id="UP001359559"/>
    </source>
</evidence>
<protein>
    <submittedName>
        <fullName evidence="1">Uncharacterized protein</fullName>
    </submittedName>
</protein>
<organism evidence="1 2">
    <name type="scientific">Clitoria ternatea</name>
    <name type="common">Butterfly pea</name>
    <dbReference type="NCBI Taxonomy" id="43366"/>
    <lineage>
        <taxon>Eukaryota</taxon>
        <taxon>Viridiplantae</taxon>
        <taxon>Streptophyta</taxon>
        <taxon>Embryophyta</taxon>
        <taxon>Tracheophyta</taxon>
        <taxon>Spermatophyta</taxon>
        <taxon>Magnoliopsida</taxon>
        <taxon>eudicotyledons</taxon>
        <taxon>Gunneridae</taxon>
        <taxon>Pentapetalae</taxon>
        <taxon>rosids</taxon>
        <taxon>fabids</taxon>
        <taxon>Fabales</taxon>
        <taxon>Fabaceae</taxon>
        <taxon>Papilionoideae</taxon>
        <taxon>50 kb inversion clade</taxon>
        <taxon>NPAAA clade</taxon>
        <taxon>indigoferoid/millettioid clade</taxon>
        <taxon>Phaseoleae</taxon>
        <taxon>Clitoria</taxon>
    </lineage>
</organism>
<name>A0AAN9PJX9_CLITE</name>
<comment type="caution">
    <text evidence="1">The sequence shown here is derived from an EMBL/GenBank/DDBJ whole genome shotgun (WGS) entry which is preliminary data.</text>
</comment>
<dbReference type="EMBL" id="JAYKXN010000003">
    <property type="protein sequence ID" value="KAK7300439.1"/>
    <property type="molecule type" value="Genomic_DNA"/>
</dbReference>
<dbReference type="Gene3D" id="3.30.70.100">
    <property type="match status" value="1"/>
</dbReference>
<dbReference type="PANTHER" id="PTHR46932:SF12">
    <property type="entry name" value="HEAVY METAL-ASSOCIATED ISOPRENYLATED PLANT PROTEIN 47"/>
    <property type="match status" value="1"/>
</dbReference>
<dbReference type="Proteomes" id="UP001359559">
    <property type="component" value="Unassembled WGS sequence"/>
</dbReference>
<dbReference type="PANTHER" id="PTHR46932">
    <property type="entry name" value="HEAVY METAL-ASSOCIATED ISOPRENYLATED PLANT PROTEIN 47"/>
    <property type="match status" value="1"/>
</dbReference>
<keyword evidence="2" id="KW-1185">Reference proteome</keyword>
<dbReference type="AlphaFoldDB" id="A0AAN9PJX9"/>
<proteinExistence type="predicted"/>
<dbReference type="InterPro" id="IPR042885">
    <property type="entry name" value="HIPP47/16"/>
</dbReference>
<sequence length="119" mass="13074">MQKQGTENCCSLSSVHSVSLEGESRDTVVVTGDGIDSVFLTNKLRKKFNYATLVSVVDANASNDEGEQEQSQQSVETTSVETIGVENFPISYLNYPPPPFPIYHHLVYDDPCPNSCSIQ</sequence>
<evidence type="ECO:0000313" key="1">
    <source>
        <dbReference type="EMBL" id="KAK7300439.1"/>
    </source>
</evidence>
<gene>
    <name evidence="1" type="ORF">RJT34_11283</name>
</gene>